<reference evidence="2" key="2">
    <citation type="journal article" date="2021" name="PeerJ">
        <title>Extensive microbial diversity within the chicken gut microbiome revealed by metagenomics and culture.</title>
        <authorList>
            <person name="Gilroy R."/>
            <person name="Ravi A."/>
            <person name="Getino M."/>
            <person name="Pursley I."/>
            <person name="Horton D.L."/>
            <person name="Alikhan N.F."/>
            <person name="Baker D."/>
            <person name="Gharbi K."/>
            <person name="Hall N."/>
            <person name="Watson M."/>
            <person name="Adriaenssens E.M."/>
            <person name="Foster-Nyarko E."/>
            <person name="Jarju S."/>
            <person name="Secka A."/>
            <person name="Antonio M."/>
            <person name="Oren A."/>
            <person name="Chaudhuri R.R."/>
            <person name="La Ragione R."/>
            <person name="Hildebrand F."/>
            <person name="Pallen M.J."/>
        </authorList>
    </citation>
    <scope>NUCLEOTIDE SEQUENCE</scope>
    <source>
        <strain evidence="2">23406</strain>
    </source>
</reference>
<dbReference type="EMBL" id="DVOH01000054">
    <property type="protein sequence ID" value="HIV00763.1"/>
    <property type="molecule type" value="Genomic_DNA"/>
</dbReference>
<name>A0A9D1NCT3_9FIRM</name>
<feature type="transmembrane region" description="Helical" evidence="1">
    <location>
        <begin position="2448"/>
        <end position="2469"/>
    </location>
</feature>
<evidence type="ECO:0000313" key="2">
    <source>
        <dbReference type="EMBL" id="HIV00763.1"/>
    </source>
</evidence>
<protein>
    <submittedName>
        <fullName evidence="2">Uncharacterized protein</fullName>
    </submittedName>
</protein>
<comment type="caution">
    <text evidence="2">The sequence shown here is derived from an EMBL/GenBank/DDBJ whole genome shotgun (WGS) entry which is preliminary data.</text>
</comment>
<keyword evidence="1" id="KW-0472">Membrane</keyword>
<proteinExistence type="predicted"/>
<keyword evidence="1" id="KW-1133">Transmembrane helix</keyword>
<evidence type="ECO:0000256" key="1">
    <source>
        <dbReference type="SAM" id="Phobius"/>
    </source>
</evidence>
<sequence>MEAKRVGKIGLIGLILIVALTALFALGAGGLPFLRFAPFAEAASDKHASSNNFANPTVTFSNVNWQVGGHHTSPGSWVGNQVHANVNVSDSTTFYIGGNLGTAISNGRVKSVTITLDYVYDLRQGRDNGTTLTVNGQGASAMSSNSNLTGYSGPLNKNSFTISMRAVATNSTSGAFGKKCSAEIYQRINSVTVKVTEWNLEVNVPESLTGGSTNRTSAAPKTPADTVTYQASYADGYVYTGWNLGSGGQSVTGFRMTTKPLYLFSPSTQITPKFTKIGLNNANPYTYTGAETGATATLNLSGFQLEQSYMDLTIGESVSGRPVTVGNYSLSASVYTSTLGFGTRTKVGEIASSDFSIIPRPIDLADKLDDFISDDYIYTGRDIVFKTNGEGVPEWDALQLLFTEGGKEFTADMKASAGDFTVQFVSIKDAGQAQIKVIGKGNFTGERIIYFTINPRSINDTDYISVESPSEMEYTGSPIKPLPTLRNKNSDQKLIIGGTNPDLNATYRNNLNVTDSATIILTGLRNYTGTMELEFKITPRPVTKSWEFSGIRESYVYTAGQIAPVVSIRDKNIVLADGQSFYVPVEGKDYEVVFGENKYVATGGTVTVRGIGNYGSEQTLTFQIAKKDLTADAVALYSDDVTYTGNAFRPQPTTVQVRNGDGSVVYTMTNLQDFVILSYGDNIEVATGGTIRIEGRVNFEGQIDIPFRILPRALQSAWLSGIEASYTYTGGAITPMPAVFDPDRNDGRGVTLAYNKEYALEYFNNRNVTESGAVVKVKGIGNYGGELSVSFDILPKELSQEWAGNLPSVTYTGYAHQPDSSTIVWTDPDRKAILLEGTDYRFVSYGENINVNPGGKMYFEGQGNYTGEIEVTFTINPKQLQQSWASLPQSEYEFTGQYHEPDPTVIDSGRPEGEQQLVNQVDYELRFENNFSVGSTARVVINGRNNYTGGIALTFVIVRAHQEFLFVDPTDDERGIRADSVSGADYEIPSDIGVFTFYFMTTAIYPNPLQATVLVENVGGGEQPYAEITSTKVEYYYGEFAGFSSGATQFSRTGVTMRLTGGFGTFRVTAYLNNENYVDSGDHIYTFCIKKAHSADVSDIPVEKTYGNPAYGFQVQLDSGRTDFTLTSSDPSILEVMPGYENRNDRYIKITGAGTATLTVFHPGYRDNDGIYTLSVKEEVEVTVHKRTMTIYLGKILSIPYGDTPNFTFTYLTSGAGDTSQGFPGSDTPQSILEGLGLSVNYDIALHKDVGTYDLMPELMINEHKNYVFEFVGSTITVVPAEVSVNVSSEGSSEIVYGDAEDQINFNLIFDGFRYGESVEDGTVDDYTPPAVEIPRNRFDSVGTVYTVDLKESGISARNYIFTIGSSVAEIQVVPAEVSLNLTPATTDYDGSGKPVSGATVTGFEGVEGESVAPTAPIGKDDPARLSYRYMIAGEWTYDLPVNAGTYAVEVTFRAEEGDNYRDTVVVFESGLQIMPVAPVVSMQDYSVAYTSDPINTDLIFAVADAIENGSRPLGTFAYRYSADGVDYVSDIPVNAGRYFVEARYLPAEGDNYKEIVWVSEHTVIEVRSVDVNLSLDANTAVYSTADGKPVPVAAAVAQAFGVGNDRDTLPQDRISYEYLVNGNWVSEAPYNAGAYVVRVTYDATGLSNYNTTSKQFVDAVVIERYDLTPSLSLATEATDYNGSAFAFNAENHLSFVIPDGGSVPTGRWSFEYQANGAGNYMPSAREAAVYNVRVVYTPGNADNYRTTPRVFESALTIYPVECMIELLSEASRTANYSGLPVVRSLVSASGISPSLRPRGEIRYEYYYNSVWNTEAPVDAGTYNIRVTYVSNDSYAGQTKEFAEGLIIVPVRPTLGVESKVGGSYTGQPFEVVPVVSGVRNEKPEGVIAVTYRKEGASDFSPELPVTSGIYDVRIEFRSLDGNYIDNAQVVGGAVNIAKEKPQITLEYRVAKYSGNAVEAGQVKVTGSTGSVDYLNGLLTIEYLIDGVWTLLDRPVNAGEYDVRVTFKGNSNFASASETFKGAVSILALKVEVQPVVMVGEDKVPQFKVYDGQPVSAIAFRFRIEGDVWQTADAWIGTGALRAVTPQGTDAVHAGSYQIVRGTLACSSNYSIDFLSGEMYRIDPKEVTFIFDEIENAVYDNTLKTANVRVEGVIEGETLAFSVVYEGNRVDVTEAGFTASVSWDNSDYVASGATSRRYYIIPAEIDFGGIAFGFDVANDRNVFVYDGKPHSLALLPHPILNDESVKLRYTTPVEYVEVGDYTVTAVLSKPNYRDVEVSAQLKIRPGKLGVSVRLADKDVVLRYGDALPKLSVYPANSGTITFAEGTVLSVGTKQYRWKFVPYDSAHYTVEEGVIELTVEKALPDLILEGDLKQESGSGSSLNAIIKDAESYEGEVTITYIDANGQTLSAMPTEAGTYTVKLEYAGDGNYAATTATYTLVIEAPRSLTWLWIAIGVIIGLACASIVFFAARKKVKKGN</sequence>
<dbReference type="Proteomes" id="UP000886891">
    <property type="component" value="Unassembled WGS sequence"/>
</dbReference>
<reference evidence="2" key="1">
    <citation type="submission" date="2020-10" db="EMBL/GenBank/DDBJ databases">
        <authorList>
            <person name="Gilroy R."/>
        </authorList>
    </citation>
    <scope>NUCLEOTIDE SEQUENCE</scope>
    <source>
        <strain evidence="2">23406</strain>
    </source>
</reference>
<keyword evidence="1" id="KW-0812">Transmembrane</keyword>
<accession>A0A9D1NCT3</accession>
<gene>
    <name evidence="2" type="ORF">IAB14_06600</name>
</gene>
<evidence type="ECO:0000313" key="3">
    <source>
        <dbReference type="Proteomes" id="UP000886891"/>
    </source>
</evidence>
<organism evidence="2 3">
    <name type="scientific">Candidatus Stercoripulliclostridium merdipullorum</name>
    <dbReference type="NCBI Taxonomy" id="2840952"/>
    <lineage>
        <taxon>Bacteria</taxon>
        <taxon>Bacillati</taxon>
        <taxon>Bacillota</taxon>
        <taxon>Clostridia</taxon>
        <taxon>Eubacteriales</taxon>
        <taxon>Candidatus Stercoripulliclostridium</taxon>
    </lineage>
</organism>